<protein>
    <recommendedName>
        <fullName evidence="2">Spermatogenesis-associated protein 20-like TRX domain-containing protein</fullName>
    </recommendedName>
</protein>
<dbReference type="SUPFAM" id="SSF52833">
    <property type="entry name" value="Thioredoxin-like"/>
    <property type="match status" value="1"/>
</dbReference>
<feature type="transmembrane region" description="Helical" evidence="1">
    <location>
        <begin position="28"/>
        <end position="48"/>
    </location>
</feature>
<dbReference type="Gene3D" id="1.50.10.10">
    <property type="match status" value="2"/>
</dbReference>
<dbReference type="PANTHER" id="PTHR42899:SF1">
    <property type="entry name" value="SPERMATOGENESIS-ASSOCIATED PROTEIN 20"/>
    <property type="match status" value="1"/>
</dbReference>
<dbReference type="InterPro" id="IPR036249">
    <property type="entry name" value="Thioredoxin-like_sf"/>
</dbReference>
<keyword evidence="1" id="KW-0812">Transmembrane</keyword>
<keyword evidence="1" id="KW-0472">Membrane</keyword>
<evidence type="ECO:0000259" key="2">
    <source>
        <dbReference type="Pfam" id="PF03190"/>
    </source>
</evidence>
<dbReference type="CDD" id="cd02955">
    <property type="entry name" value="SSP411"/>
    <property type="match status" value="1"/>
</dbReference>
<reference evidence="3" key="1">
    <citation type="submission" date="2018-05" db="EMBL/GenBank/DDBJ databases">
        <authorList>
            <person name="Lanie J.A."/>
            <person name="Ng W.-L."/>
            <person name="Kazmierczak K.M."/>
            <person name="Andrzejewski T.M."/>
            <person name="Davidsen T.M."/>
            <person name="Wayne K.J."/>
            <person name="Tettelin H."/>
            <person name="Glass J.I."/>
            <person name="Rusch D."/>
            <person name="Podicherti R."/>
            <person name="Tsui H.-C.T."/>
            <person name="Winkler M.E."/>
        </authorList>
    </citation>
    <scope>NUCLEOTIDE SEQUENCE</scope>
</reference>
<dbReference type="Pfam" id="PF03190">
    <property type="entry name" value="Thioredox_DsbH"/>
    <property type="match status" value="1"/>
</dbReference>
<organism evidence="3">
    <name type="scientific">marine metagenome</name>
    <dbReference type="NCBI Taxonomy" id="408172"/>
    <lineage>
        <taxon>unclassified sequences</taxon>
        <taxon>metagenomes</taxon>
        <taxon>ecological metagenomes</taxon>
    </lineage>
</organism>
<dbReference type="SUPFAM" id="SSF48208">
    <property type="entry name" value="Six-hairpin glycosidases"/>
    <property type="match status" value="1"/>
</dbReference>
<dbReference type="PIRSF" id="PIRSF006402">
    <property type="entry name" value="UCP006402_thioredoxin"/>
    <property type="match status" value="1"/>
</dbReference>
<sequence length="783" mass="88125">VTTRDTIQLLLQTRRWDDPEPTAVSGRLYLYIIAVVVWIGLAGASYAATDLIQKAIPAETTLPTSQQITLPGLAPLSQDENQRLFEAYKAQEPDYIPRTRHRHPDGTPNFINPLIFEASPYLLQHAHNPVHWYAWGNDAFDAARTAGKLILLSIGYSTCYWCHVMEHESFEDEEVATTLNRRFIAIKVDREERPDLDKIYMDSVVAIGGRGGWPLTVFLTPELHPVWGATYFPKAQFLQILGRIATAWETDPAAIEQSGLQLTEHLGAQGKLAKGSTPLDEKILRSAYDQFVADFDPQFGGFSKAPKFPPSMSLQILLRMHHRAGDPKALEIVEKTLDRMGRGGIYDHLGGGFHRYSTDNQWLVPHFEKMLYDNALLAWTYLEAYQVTGKRMYSDVVRGILDYVLSEMTNSQGGFYSAQDAGGIGEEGIFYVWSASELKQHLTSEELALFEKVYGVTEAGNFEGGHNVLALQDEYNWEIKEHPLIESAHHKLMMARRQRSAPLKDDKILTAWNGLMIAAMAKAYQVLGEEIYLQAAQQGARFLKQNLMKNGKLLRRYRGGEVAFSGYLGDYAYLIAGLLALYEADFDPAWANWARDLQAKQHEIFWDDQLGAYYYSRADDPNLIRRSVDFNDGALPNSNAVSALNLLKLHDLTFLPLYKEKARSLLAADSGRLARYPSAYGQALIALDYHLDHAKEIAVIGPTHNELTQQILSWLRRSFIPNKTLGFELPDRNSSLTLVSGKTMIGGQTTVYVCENNVCKLPTSDLTQIKQLVSEIKTYHLAP</sequence>
<gene>
    <name evidence="3" type="ORF">METZ01_LOCUS58511</name>
</gene>
<name>A0A381STC7_9ZZZZ</name>
<evidence type="ECO:0000256" key="1">
    <source>
        <dbReference type="SAM" id="Phobius"/>
    </source>
</evidence>
<dbReference type="AlphaFoldDB" id="A0A381STC7"/>
<feature type="domain" description="Spermatogenesis-associated protein 20-like TRX" evidence="2">
    <location>
        <begin position="112"/>
        <end position="266"/>
    </location>
</feature>
<dbReference type="InterPro" id="IPR008928">
    <property type="entry name" value="6-hairpin_glycosidase_sf"/>
</dbReference>
<feature type="non-terminal residue" evidence="3">
    <location>
        <position position="1"/>
    </location>
</feature>
<accession>A0A381STC7</accession>
<dbReference type="EMBL" id="UINC01003363">
    <property type="protein sequence ID" value="SVA05657.1"/>
    <property type="molecule type" value="Genomic_DNA"/>
</dbReference>
<keyword evidence="1" id="KW-1133">Transmembrane helix</keyword>
<dbReference type="InterPro" id="IPR012341">
    <property type="entry name" value="6hp_glycosidase-like_sf"/>
</dbReference>
<evidence type="ECO:0000313" key="3">
    <source>
        <dbReference type="EMBL" id="SVA05657.1"/>
    </source>
</evidence>
<dbReference type="Gene3D" id="3.40.30.10">
    <property type="entry name" value="Glutaredoxin"/>
    <property type="match status" value="1"/>
</dbReference>
<dbReference type="PANTHER" id="PTHR42899">
    <property type="entry name" value="SPERMATOGENESIS-ASSOCIATED PROTEIN 20"/>
    <property type="match status" value="1"/>
</dbReference>
<dbReference type="InterPro" id="IPR024705">
    <property type="entry name" value="Ssp411"/>
</dbReference>
<dbReference type="GO" id="GO:0005975">
    <property type="term" value="P:carbohydrate metabolic process"/>
    <property type="evidence" value="ECO:0007669"/>
    <property type="project" value="InterPro"/>
</dbReference>
<proteinExistence type="predicted"/>
<dbReference type="InterPro" id="IPR004879">
    <property type="entry name" value="Ssp411-like_TRX"/>
</dbReference>